<evidence type="ECO:0000256" key="2">
    <source>
        <dbReference type="ARBA" id="ARBA00022448"/>
    </source>
</evidence>
<keyword evidence="3 8" id="KW-1134">Transmembrane beta strand</keyword>
<evidence type="ECO:0000256" key="6">
    <source>
        <dbReference type="ARBA" id="ARBA00023136"/>
    </source>
</evidence>
<evidence type="ECO:0000256" key="3">
    <source>
        <dbReference type="ARBA" id="ARBA00022452"/>
    </source>
</evidence>
<dbReference type="InterPro" id="IPR010100">
    <property type="entry name" value="TonB-dep_Cu_rcpt"/>
</dbReference>
<dbReference type="GO" id="GO:0015344">
    <property type="term" value="F:siderophore uptake transmembrane transporter activity"/>
    <property type="evidence" value="ECO:0007669"/>
    <property type="project" value="TreeGrafter"/>
</dbReference>
<feature type="chain" id="PRO_5009914900" evidence="10">
    <location>
        <begin position="42"/>
        <end position="692"/>
    </location>
</feature>
<dbReference type="NCBIfam" id="TIGR01778">
    <property type="entry name" value="TonB-copper"/>
    <property type="match status" value="1"/>
</dbReference>
<dbReference type="InterPro" id="IPR000531">
    <property type="entry name" value="Beta-barrel_TonB"/>
</dbReference>
<dbReference type="AlphaFoldDB" id="A0A1M5X7W3"/>
<dbReference type="RefSeq" id="WP_082766777.1">
    <property type="nucleotide sequence ID" value="NZ_FQXG01000005.1"/>
</dbReference>
<dbReference type="InterPro" id="IPR012910">
    <property type="entry name" value="Plug_dom"/>
</dbReference>
<dbReference type="OrthoDB" id="5332150at2"/>
<dbReference type="GO" id="GO:0009279">
    <property type="term" value="C:cell outer membrane"/>
    <property type="evidence" value="ECO:0007669"/>
    <property type="project" value="UniProtKB-SubCell"/>
</dbReference>
<feature type="domain" description="TonB-dependent receptor plug" evidence="12">
    <location>
        <begin position="89"/>
        <end position="175"/>
    </location>
</feature>
<dbReference type="InterPro" id="IPR039426">
    <property type="entry name" value="TonB-dep_rcpt-like"/>
</dbReference>
<evidence type="ECO:0000313" key="14">
    <source>
        <dbReference type="Proteomes" id="UP000184268"/>
    </source>
</evidence>
<evidence type="ECO:0000256" key="8">
    <source>
        <dbReference type="PROSITE-ProRule" id="PRU01360"/>
    </source>
</evidence>
<keyword evidence="4 8" id="KW-0812">Transmembrane</keyword>
<evidence type="ECO:0000313" key="13">
    <source>
        <dbReference type="EMBL" id="SHH95732.1"/>
    </source>
</evidence>
<dbReference type="GO" id="GO:0044718">
    <property type="term" value="P:siderophore transmembrane transport"/>
    <property type="evidence" value="ECO:0007669"/>
    <property type="project" value="TreeGrafter"/>
</dbReference>
<evidence type="ECO:0000256" key="1">
    <source>
        <dbReference type="ARBA" id="ARBA00004571"/>
    </source>
</evidence>
<dbReference type="Proteomes" id="UP000184268">
    <property type="component" value="Unassembled WGS sequence"/>
</dbReference>
<organism evidence="13 14">
    <name type="scientific">Ferrimonas marina</name>
    <dbReference type="NCBI Taxonomy" id="299255"/>
    <lineage>
        <taxon>Bacteria</taxon>
        <taxon>Pseudomonadati</taxon>
        <taxon>Pseudomonadota</taxon>
        <taxon>Gammaproteobacteria</taxon>
        <taxon>Alteromonadales</taxon>
        <taxon>Ferrimonadaceae</taxon>
        <taxon>Ferrimonas</taxon>
    </lineage>
</organism>
<name>A0A1M5X7W3_9GAMM</name>
<dbReference type="STRING" id="299255.SAMN02745129_3297"/>
<dbReference type="PROSITE" id="PS52016">
    <property type="entry name" value="TONB_DEPENDENT_REC_3"/>
    <property type="match status" value="1"/>
</dbReference>
<dbReference type="PANTHER" id="PTHR30069">
    <property type="entry name" value="TONB-DEPENDENT OUTER MEMBRANE RECEPTOR"/>
    <property type="match status" value="1"/>
</dbReference>
<keyword evidence="5 9" id="KW-0798">TonB box</keyword>
<accession>A0A1M5X7W3</accession>
<evidence type="ECO:0000256" key="7">
    <source>
        <dbReference type="ARBA" id="ARBA00023237"/>
    </source>
</evidence>
<feature type="domain" description="TonB-dependent receptor-like beta-barrel" evidence="11">
    <location>
        <begin position="230"/>
        <end position="650"/>
    </location>
</feature>
<dbReference type="Pfam" id="PF07715">
    <property type="entry name" value="Plug"/>
    <property type="match status" value="1"/>
</dbReference>
<dbReference type="PANTHER" id="PTHR30069:SF49">
    <property type="entry name" value="OUTER MEMBRANE PROTEIN C"/>
    <property type="match status" value="1"/>
</dbReference>
<keyword evidence="2 8" id="KW-0813">Transport</keyword>
<dbReference type="InterPro" id="IPR036942">
    <property type="entry name" value="Beta-barrel_TonB_sf"/>
</dbReference>
<dbReference type="EMBL" id="FQXG01000005">
    <property type="protein sequence ID" value="SHH95732.1"/>
    <property type="molecule type" value="Genomic_DNA"/>
</dbReference>
<evidence type="ECO:0000256" key="5">
    <source>
        <dbReference type="ARBA" id="ARBA00023077"/>
    </source>
</evidence>
<keyword evidence="6 8" id="KW-0472">Membrane</keyword>
<comment type="similarity">
    <text evidence="8 9">Belongs to the TonB-dependent receptor family.</text>
</comment>
<protein>
    <submittedName>
        <fullName evidence="13">Iron complex outermembrane recepter protein</fullName>
    </submittedName>
</protein>
<dbReference type="InterPro" id="IPR037066">
    <property type="entry name" value="Plug_dom_sf"/>
</dbReference>
<dbReference type="CDD" id="cd01347">
    <property type="entry name" value="ligand_gated_channel"/>
    <property type="match status" value="1"/>
</dbReference>
<keyword evidence="10" id="KW-0732">Signal</keyword>
<evidence type="ECO:0000259" key="12">
    <source>
        <dbReference type="Pfam" id="PF07715"/>
    </source>
</evidence>
<keyword evidence="14" id="KW-1185">Reference proteome</keyword>
<evidence type="ECO:0000256" key="10">
    <source>
        <dbReference type="SAM" id="SignalP"/>
    </source>
</evidence>
<comment type="subcellular location">
    <subcellularLocation>
        <location evidence="1 8">Cell outer membrane</location>
        <topology evidence="1 8">Multi-pass membrane protein</topology>
    </subcellularLocation>
</comment>
<evidence type="ECO:0000256" key="9">
    <source>
        <dbReference type="RuleBase" id="RU003357"/>
    </source>
</evidence>
<gene>
    <name evidence="13" type="ORF">SAMN02745129_3297</name>
</gene>
<proteinExistence type="inferred from homology"/>
<dbReference type="Gene3D" id="2.170.130.10">
    <property type="entry name" value="TonB-dependent receptor, plug domain"/>
    <property type="match status" value="1"/>
</dbReference>
<dbReference type="SUPFAM" id="SSF56935">
    <property type="entry name" value="Porins"/>
    <property type="match status" value="1"/>
</dbReference>
<evidence type="ECO:0000256" key="4">
    <source>
        <dbReference type="ARBA" id="ARBA00022692"/>
    </source>
</evidence>
<feature type="signal peptide" evidence="10">
    <location>
        <begin position="1"/>
        <end position="41"/>
    </location>
</feature>
<dbReference type="Pfam" id="PF00593">
    <property type="entry name" value="TonB_dep_Rec_b-barrel"/>
    <property type="match status" value="1"/>
</dbReference>
<dbReference type="Gene3D" id="2.40.170.20">
    <property type="entry name" value="TonB-dependent receptor, beta-barrel domain"/>
    <property type="match status" value="1"/>
</dbReference>
<sequence>MSKLSCQVRWPRRRAQPRALTWAVAAALASPLALATPQAFAASQALAEPEDIDEPLLASDIETLVITAEHMALPGLIVTDPKQPRQPLPAYDGADFLKTIPGFNVARKGGAGGDPSFRGMAGSRLGINAGGMMLHTACGGRMDPPTAYLYPEAYDRVTVIKGPQSVRYGGGNSAGLILFENDTERMTEPGAEGRVSLTGASFGRHDEIVEVKVGNPSHYLDVTLSQAQGDHYTDGNGETVQSSYQRHNYRGALGWTPDDDTLLELSVGVSDGEAEYADRANKARKIANENVSLLFKQRYRTDWVRALEAQVFYSEVDHIMDQFDQGIAMGTNPVVDNVGGRLVLDLTTQVYWGAAVGADYNASRHRSRSVSPSSGDGLDDLLAMPLSDNTEFSDLGLFTEVEFYLPAGILFTGARIDWRDTELYVAQQGQHSDTLLSGFARYEQSIGLNQLYAGIGYVERGADHWEIWKVDADTPGHKALDLDPERTAQLDLGWIHQSDWYSLSASLFYSDVQDYILVETGVPVGDKSVTVARNVDARVYGGELSTVTLFSDAWSLTSTLAYTHGDNLSDDLPLGQIPPLEANFSLNYDSDRWAFGTLWRVVAAQDRIALGQGNIAGQDLAPSAGFGVLSMYGGWMPSEAVMVTVGVDNLLDKAYAEHVARSGAGNDLPGSEPLFQVTEPGRTAWAKLNYRF</sequence>
<reference evidence="13 14" key="1">
    <citation type="submission" date="2016-11" db="EMBL/GenBank/DDBJ databases">
        <authorList>
            <person name="Jaros S."/>
            <person name="Januszkiewicz K."/>
            <person name="Wedrychowicz H."/>
        </authorList>
    </citation>
    <scope>NUCLEOTIDE SEQUENCE [LARGE SCALE GENOMIC DNA]</scope>
    <source>
        <strain evidence="13 14">DSM 16917</strain>
    </source>
</reference>
<evidence type="ECO:0000259" key="11">
    <source>
        <dbReference type="Pfam" id="PF00593"/>
    </source>
</evidence>
<keyword evidence="7 8" id="KW-0998">Cell outer membrane</keyword>